<dbReference type="EMBL" id="BMAT01010892">
    <property type="protein sequence ID" value="GFR62739.1"/>
    <property type="molecule type" value="Genomic_DNA"/>
</dbReference>
<evidence type="ECO:0000313" key="2">
    <source>
        <dbReference type="EMBL" id="GFR62739.1"/>
    </source>
</evidence>
<sequence length="278" mass="30703">MGSEAFILNPVRAIVEKKSITDFAIHPWSGCLAFACQDRLVRVYSIITSTEHHTFRGCPSYGGQLVKVQFDPSGQYLLTACSLKTINLLQSVTYAVKKEMAEMGRLSRGMVFQRSWKKSNIEPTNPKPVASEPALSSAEMKHQIVDPNKDSSWDGVPACLEAQEQQQQQLLQQQKQQPENDYAHEKETADAGLRNKDNTDPALALVPGVRCMTRSSSGQWDSEYQVLVQNQVESEQQAETGRPGEGSQAHGFNNSDLGSCGSRRGGYAFDFGMSSFGF</sequence>
<dbReference type="InterPro" id="IPR036322">
    <property type="entry name" value="WD40_repeat_dom_sf"/>
</dbReference>
<evidence type="ECO:0000256" key="1">
    <source>
        <dbReference type="SAM" id="MobiDB-lite"/>
    </source>
</evidence>
<dbReference type="InterPro" id="IPR052779">
    <property type="entry name" value="WDR62"/>
</dbReference>
<feature type="compositionally biased region" description="Low complexity" evidence="1">
    <location>
        <begin position="164"/>
        <end position="177"/>
    </location>
</feature>
<evidence type="ECO:0000313" key="3">
    <source>
        <dbReference type="Proteomes" id="UP000762676"/>
    </source>
</evidence>
<feature type="compositionally biased region" description="Basic and acidic residues" evidence="1">
    <location>
        <begin position="181"/>
        <end position="199"/>
    </location>
</feature>
<protein>
    <submittedName>
        <fullName evidence="2">Mitogen-activated protein kinase binding protein 1</fullName>
    </submittedName>
</protein>
<dbReference type="Proteomes" id="UP000762676">
    <property type="component" value="Unassembled WGS sequence"/>
</dbReference>
<keyword evidence="2" id="KW-0418">Kinase</keyword>
<dbReference type="SUPFAM" id="SSF50978">
    <property type="entry name" value="WD40 repeat-like"/>
    <property type="match status" value="1"/>
</dbReference>
<accession>A0AAV4EPX4</accession>
<organism evidence="2 3">
    <name type="scientific">Elysia marginata</name>
    <dbReference type="NCBI Taxonomy" id="1093978"/>
    <lineage>
        <taxon>Eukaryota</taxon>
        <taxon>Metazoa</taxon>
        <taxon>Spiralia</taxon>
        <taxon>Lophotrochozoa</taxon>
        <taxon>Mollusca</taxon>
        <taxon>Gastropoda</taxon>
        <taxon>Heterobranchia</taxon>
        <taxon>Euthyneura</taxon>
        <taxon>Panpulmonata</taxon>
        <taxon>Sacoglossa</taxon>
        <taxon>Placobranchoidea</taxon>
        <taxon>Plakobranchidae</taxon>
        <taxon>Elysia</taxon>
    </lineage>
</organism>
<comment type="caution">
    <text evidence="2">The sequence shown here is derived from an EMBL/GenBank/DDBJ whole genome shotgun (WGS) entry which is preliminary data.</text>
</comment>
<feature type="region of interest" description="Disordered" evidence="1">
    <location>
        <begin position="234"/>
        <end position="257"/>
    </location>
</feature>
<proteinExistence type="predicted"/>
<dbReference type="GO" id="GO:0016301">
    <property type="term" value="F:kinase activity"/>
    <property type="evidence" value="ECO:0007669"/>
    <property type="project" value="UniProtKB-KW"/>
</dbReference>
<dbReference type="AlphaFoldDB" id="A0AAV4EPX4"/>
<dbReference type="InterPro" id="IPR015943">
    <property type="entry name" value="WD40/YVTN_repeat-like_dom_sf"/>
</dbReference>
<dbReference type="PANTHER" id="PTHR45589">
    <property type="entry name" value="WD REPEAT DOMAIN 62, ISOFORM G"/>
    <property type="match status" value="1"/>
</dbReference>
<dbReference type="Gene3D" id="2.130.10.10">
    <property type="entry name" value="YVTN repeat-like/Quinoprotein amine dehydrogenase"/>
    <property type="match status" value="1"/>
</dbReference>
<name>A0AAV4EPX4_9GAST</name>
<dbReference type="SMART" id="SM00320">
    <property type="entry name" value="WD40"/>
    <property type="match status" value="2"/>
</dbReference>
<keyword evidence="2" id="KW-0808">Transferase</keyword>
<dbReference type="InterPro" id="IPR001680">
    <property type="entry name" value="WD40_rpt"/>
</dbReference>
<dbReference type="PANTHER" id="PTHR45589:SF3">
    <property type="entry name" value="WD REPEAT-CONTAINING PROTEIN 62"/>
    <property type="match status" value="1"/>
</dbReference>
<keyword evidence="3" id="KW-1185">Reference proteome</keyword>
<reference evidence="2 3" key="1">
    <citation type="journal article" date="2021" name="Elife">
        <title>Chloroplast acquisition without the gene transfer in kleptoplastic sea slugs, Plakobranchus ocellatus.</title>
        <authorList>
            <person name="Maeda T."/>
            <person name="Takahashi S."/>
            <person name="Yoshida T."/>
            <person name="Shimamura S."/>
            <person name="Takaki Y."/>
            <person name="Nagai Y."/>
            <person name="Toyoda A."/>
            <person name="Suzuki Y."/>
            <person name="Arimoto A."/>
            <person name="Ishii H."/>
            <person name="Satoh N."/>
            <person name="Nishiyama T."/>
            <person name="Hasebe M."/>
            <person name="Maruyama T."/>
            <person name="Minagawa J."/>
            <person name="Obokata J."/>
            <person name="Shigenobu S."/>
        </authorList>
    </citation>
    <scope>NUCLEOTIDE SEQUENCE [LARGE SCALE GENOMIC DNA]</scope>
</reference>
<gene>
    <name evidence="2" type="ORF">ElyMa_005464400</name>
</gene>
<feature type="region of interest" description="Disordered" evidence="1">
    <location>
        <begin position="119"/>
        <end position="138"/>
    </location>
</feature>
<feature type="region of interest" description="Disordered" evidence="1">
    <location>
        <begin position="164"/>
        <end position="201"/>
    </location>
</feature>